<dbReference type="RefSeq" id="WP_209706322.1">
    <property type="nucleotide sequence ID" value="NZ_JAGIOO010000001.1"/>
</dbReference>
<evidence type="ECO:0000313" key="7">
    <source>
        <dbReference type="Proteomes" id="UP001519363"/>
    </source>
</evidence>
<evidence type="ECO:0000313" key="6">
    <source>
        <dbReference type="EMBL" id="MBP2471892.1"/>
    </source>
</evidence>
<sequence length="422" mass="43484">MNRSVERLRLSVTGVAPGQLVVSAFHHPARGPVRASAAPLVVASLTGRGRDVLWGPEPRVVEASVAEAVQFTVSYLERGGDAVGFGIAARTDDPGGLLLAEWAVTDWAAALRTRRVLLAGAEPLCSGARQAGLLIAQAAERQREPVHVLGALGDCATATGPAEPEDVLTGSELSTVPEGAVVAYPAHGVAPEVHTEALLRGLRVVDATCPLVAAAHEEARLVAGEGDTVVVIGDPAHRGVAALAEQAGPRAVVVSRPEELERLGEDPGRVSFVVHPGMEIPRAERVVRALRARLRHVRGAHPDGYCYARTDRAAVVRVVAASSQACLVLGTPGTAEVADLVRLAHEAGTPVGVVRTLADLPYELIAAAPAVGVLTAGSAAPGLLEEVLDALSGLGPMSVVRQTARTEVVKTAAPARSPVPAT</sequence>
<name>A0ABS5A5L4_9PSEU</name>
<keyword evidence="5" id="KW-0411">Iron-sulfur</keyword>
<keyword evidence="2" id="KW-0004">4Fe-4S</keyword>
<dbReference type="Proteomes" id="UP001519363">
    <property type="component" value="Unassembled WGS sequence"/>
</dbReference>
<dbReference type="PANTHER" id="PTHR30426:SF0">
    <property type="entry name" value="4-HYDROXY-3-METHYLBUT-2-ENYL DIPHOSPHATE REDUCTASE"/>
    <property type="match status" value="1"/>
</dbReference>
<dbReference type="Gene3D" id="3.40.1010.20">
    <property type="entry name" value="4-hydroxy-3-methylbut-2-enyl diphosphate reductase, catalytic domain"/>
    <property type="match status" value="2"/>
</dbReference>
<protein>
    <submittedName>
        <fullName evidence="6">4-hydroxy-3-methylbut-2-enyl diphosphate reductase</fullName>
        <ecNumber evidence="6">1.17.7.4</ecNumber>
    </submittedName>
</protein>
<dbReference type="GO" id="GO:0051745">
    <property type="term" value="F:4-hydroxy-3-methylbut-2-enyl diphosphate reductase activity"/>
    <property type="evidence" value="ECO:0007669"/>
    <property type="project" value="UniProtKB-EC"/>
</dbReference>
<comment type="cofactor">
    <cofactor evidence="1">
        <name>[4Fe-4S] cluster</name>
        <dbReference type="ChEBI" id="CHEBI:49883"/>
    </cofactor>
</comment>
<gene>
    <name evidence="6" type="ORF">JOF53_000764</name>
</gene>
<organism evidence="6 7">
    <name type="scientific">Crossiella equi</name>
    <dbReference type="NCBI Taxonomy" id="130796"/>
    <lineage>
        <taxon>Bacteria</taxon>
        <taxon>Bacillati</taxon>
        <taxon>Actinomycetota</taxon>
        <taxon>Actinomycetes</taxon>
        <taxon>Pseudonocardiales</taxon>
        <taxon>Pseudonocardiaceae</taxon>
        <taxon>Crossiella</taxon>
    </lineage>
</organism>
<evidence type="ECO:0000256" key="5">
    <source>
        <dbReference type="ARBA" id="ARBA00023014"/>
    </source>
</evidence>
<dbReference type="Gene3D" id="3.40.50.11270">
    <property type="match status" value="1"/>
</dbReference>
<proteinExistence type="predicted"/>
<dbReference type="PANTHER" id="PTHR30426">
    <property type="entry name" value="4-HYDROXY-3-METHYLBUT-2-ENYL DIPHOSPHATE REDUCTASE"/>
    <property type="match status" value="1"/>
</dbReference>
<keyword evidence="7" id="KW-1185">Reference proteome</keyword>
<dbReference type="InterPro" id="IPR003451">
    <property type="entry name" value="LytB/IspH"/>
</dbReference>
<accession>A0ABS5A5L4</accession>
<dbReference type="Pfam" id="PF02401">
    <property type="entry name" value="LYTB"/>
    <property type="match status" value="1"/>
</dbReference>
<evidence type="ECO:0000256" key="1">
    <source>
        <dbReference type="ARBA" id="ARBA00001966"/>
    </source>
</evidence>
<evidence type="ECO:0000256" key="4">
    <source>
        <dbReference type="ARBA" id="ARBA00023004"/>
    </source>
</evidence>
<evidence type="ECO:0000256" key="2">
    <source>
        <dbReference type="ARBA" id="ARBA00022485"/>
    </source>
</evidence>
<dbReference type="EC" id="1.17.7.4" evidence="6"/>
<keyword evidence="3" id="KW-0479">Metal-binding</keyword>
<keyword evidence="6" id="KW-0560">Oxidoreductase</keyword>
<dbReference type="EMBL" id="JAGIOO010000001">
    <property type="protein sequence ID" value="MBP2471892.1"/>
    <property type="molecule type" value="Genomic_DNA"/>
</dbReference>
<keyword evidence="4" id="KW-0408">Iron</keyword>
<comment type="caution">
    <text evidence="6">The sequence shown here is derived from an EMBL/GenBank/DDBJ whole genome shotgun (WGS) entry which is preliminary data.</text>
</comment>
<evidence type="ECO:0000256" key="3">
    <source>
        <dbReference type="ARBA" id="ARBA00022723"/>
    </source>
</evidence>
<reference evidence="6 7" key="1">
    <citation type="submission" date="2021-03" db="EMBL/GenBank/DDBJ databases">
        <title>Sequencing the genomes of 1000 actinobacteria strains.</title>
        <authorList>
            <person name="Klenk H.-P."/>
        </authorList>
    </citation>
    <scope>NUCLEOTIDE SEQUENCE [LARGE SCALE GENOMIC DNA]</scope>
    <source>
        <strain evidence="6 7">DSM 44580</strain>
    </source>
</reference>